<proteinExistence type="inferred from homology"/>
<evidence type="ECO:0000256" key="3">
    <source>
        <dbReference type="ARBA" id="ARBA00022777"/>
    </source>
</evidence>
<dbReference type="InterPro" id="IPR002173">
    <property type="entry name" value="Carboh/pur_kinase_PfkB_CS"/>
</dbReference>
<evidence type="ECO:0000256" key="2">
    <source>
        <dbReference type="ARBA" id="ARBA00022679"/>
    </source>
</evidence>
<dbReference type="Gene3D" id="3.40.1190.20">
    <property type="match status" value="1"/>
</dbReference>
<comment type="similarity">
    <text evidence="1">Belongs to the carbohydrate kinase PfkB family.</text>
</comment>
<dbReference type="PROSITE" id="PS00583">
    <property type="entry name" value="PFKB_KINASES_1"/>
    <property type="match status" value="1"/>
</dbReference>
<feature type="domain" description="Carbohydrate kinase PfkB" evidence="4">
    <location>
        <begin position="21"/>
        <end position="284"/>
    </location>
</feature>
<dbReference type="PANTHER" id="PTHR43085">
    <property type="entry name" value="HEXOKINASE FAMILY MEMBER"/>
    <property type="match status" value="1"/>
</dbReference>
<evidence type="ECO:0000313" key="5">
    <source>
        <dbReference type="EMBL" id="SFS74739.1"/>
    </source>
</evidence>
<dbReference type="OrthoDB" id="9813569at2"/>
<evidence type="ECO:0000256" key="1">
    <source>
        <dbReference type="ARBA" id="ARBA00010688"/>
    </source>
</evidence>
<dbReference type="RefSeq" id="WP_074978013.1">
    <property type="nucleotide sequence ID" value="NZ_FPAG01000004.1"/>
</dbReference>
<dbReference type="PROSITE" id="PS00584">
    <property type="entry name" value="PFKB_KINASES_2"/>
    <property type="match status" value="1"/>
</dbReference>
<gene>
    <name evidence="5" type="ORF">SAMN04487906_1533</name>
</gene>
<evidence type="ECO:0000313" key="6">
    <source>
        <dbReference type="Proteomes" id="UP000183209"/>
    </source>
</evidence>
<keyword evidence="2" id="KW-0808">Transferase</keyword>
<dbReference type="InterPro" id="IPR050306">
    <property type="entry name" value="PfkB_Carbo_kinase"/>
</dbReference>
<dbReference type="AlphaFoldDB" id="A0A1I6SCS6"/>
<name>A0A1I6SCS6_9FLAO</name>
<dbReference type="InterPro" id="IPR029056">
    <property type="entry name" value="Ribokinase-like"/>
</dbReference>
<dbReference type="CDD" id="cd01167">
    <property type="entry name" value="bac_FRK"/>
    <property type="match status" value="1"/>
</dbReference>
<accession>A0A1I6SCS6</accession>
<evidence type="ECO:0000259" key="4">
    <source>
        <dbReference type="Pfam" id="PF00294"/>
    </source>
</evidence>
<dbReference type="PANTHER" id="PTHR43085:SF57">
    <property type="entry name" value="CARBOHYDRATE KINASE PFKB DOMAIN-CONTAINING PROTEIN"/>
    <property type="match status" value="1"/>
</dbReference>
<protein>
    <submittedName>
        <fullName evidence="5">Fructokinase</fullName>
    </submittedName>
</protein>
<dbReference type="InterPro" id="IPR011611">
    <property type="entry name" value="PfkB_dom"/>
</dbReference>
<dbReference type="Pfam" id="PF00294">
    <property type="entry name" value="PfkB"/>
    <property type="match status" value="1"/>
</dbReference>
<reference evidence="5 6" key="1">
    <citation type="submission" date="2016-10" db="EMBL/GenBank/DDBJ databases">
        <authorList>
            <person name="de Groot N.N."/>
        </authorList>
    </citation>
    <scope>NUCLEOTIDE SEQUENCE [LARGE SCALE GENOMIC DNA]</scope>
    <source>
        <strain evidence="5 6">CGMCC 1.6114</strain>
    </source>
</reference>
<organism evidence="5 6">
    <name type="scientific">Zhouia amylolytica</name>
    <dbReference type="NCBI Taxonomy" id="376730"/>
    <lineage>
        <taxon>Bacteria</taxon>
        <taxon>Pseudomonadati</taxon>
        <taxon>Bacteroidota</taxon>
        <taxon>Flavobacteriia</taxon>
        <taxon>Flavobacteriales</taxon>
        <taxon>Flavobacteriaceae</taxon>
        <taxon>Zhouia</taxon>
    </lineage>
</organism>
<dbReference type="EMBL" id="FPAG01000004">
    <property type="protein sequence ID" value="SFS74739.1"/>
    <property type="molecule type" value="Genomic_DNA"/>
</dbReference>
<dbReference type="Proteomes" id="UP000183209">
    <property type="component" value="Unassembled WGS sequence"/>
</dbReference>
<sequence length="296" mass="32333">MSNTLKGVSFGEILWDVFPDKKKIGGAPLNVALRMQSLGCNMSMISAVGDDTDGQRLISFLQENKVETHEVQIKQELVTGSVTVTLDKRGTASYSINHPAAWDKIVLTKTSKETVKNADVIVFGSLVCRDKTSRETLLALLEIAPFKAFDVNLRPPHYSFEILQTLMEQADFIKFNDEELLELSQYMGSTDTEIKKNILFISEKTDTASICVTKGSAGAELYWNGTFYAHPGYSIDVVDTVGAGDSFLGALLTHLLNNVSPGESLDYACAIGALVASRQGANPKLTSLAIESLRRK</sequence>
<keyword evidence="3 5" id="KW-0418">Kinase</keyword>
<dbReference type="GO" id="GO:0016301">
    <property type="term" value="F:kinase activity"/>
    <property type="evidence" value="ECO:0007669"/>
    <property type="project" value="UniProtKB-KW"/>
</dbReference>
<dbReference type="SUPFAM" id="SSF53613">
    <property type="entry name" value="Ribokinase-like"/>
    <property type="match status" value="1"/>
</dbReference>